<name>A0ACB5S5F8_9PEZI</name>
<protein>
    <submittedName>
        <fullName evidence="1">Uncharacterized protein</fullName>
    </submittedName>
</protein>
<sequence length="557" mass="59551">MAASQTINIALLDTDTPVPSVLSTRGYYSTIFRTLLESALTRISKTSLINGPVPKLNWSVYNVVEGDYPSDLSTLDAVVLSGSAASVYDSDPWISVLHTWLHTAHALHPGLKFFGSCFGHQILCSALSPPSASSPAHQVVTRNPAGWELGVLPVALSPAFLAAFPVDVAALPSAPPRRGDASAAMRLQMVHADHVVVPQMAAAGWCGLGATPRCGVQGVYGARLLTLQGHFEFDRFVNGETIKVFGAGWGEEALREALEKVDADDDAAWAAEVVVAFLVGLGERERGLGVGRVVGEAVLLSPCLPADKMISLVAFDLDGTLAESKQPLKDSMGEALADLLAVAHVAVISGGDWAQFQKQVASRLPARADLSKLWLMPTTGTKLYTHRSAEWKPVYAELFSEEQRKNIVRAFEASLDATGFKPEQTWGERIEDRGSQITFSALGQEAPVAAKEVWDPDFAKRKVIQADLRTRLPDLSINMGGATSIDITQKGVDKGYGLKKLRDASGIPLEQMMFIGDAIFPGGNDYPAKELGLKTVRVKNPDGTLAAIAGIVACLSE</sequence>
<evidence type="ECO:0000313" key="1">
    <source>
        <dbReference type="EMBL" id="GME27938.1"/>
    </source>
</evidence>
<proteinExistence type="predicted"/>
<reference evidence="1" key="1">
    <citation type="submission" date="2024-09" db="EMBL/GenBank/DDBJ databases">
        <title>Draft Genome Sequences of Neofusicoccum parvum.</title>
        <authorList>
            <person name="Ashida A."/>
            <person name="Camagna M."/>
            <person name="Tanaka A."/>
            <person name="Takemoto D."/>
        </authorList>
    </citation>
    <scope>NUCLEOTIDE SEQUENCE</scope>
    <source>
        <strain evidence="1">PPO83</strain>
    </source>
</reference>
<dbReference type="Proteomes" id="UP001165186">
    <property type="component" value="Unassembled WGS sequence"/>
</dbReference>
<accession>A0ACB5S5F8</accession>
<gene>
    <name evidence="1" type="primary">g9786</name>
    <name evidence="1" type="ORF">NpPPO83_00009786</name>
</gene>
<organism evidence="1 2">
    <name type="scientific">Neofusicoccum parvum</name>
    <dbReference type="NCBI Taxonomy" id="310453"/>
    <lineage>
        <taxon>Eukaryota</taxon>
        <taxon>Fungi</taxon>
        <taxon>Dikarya</taxon>
        <taxon>Ascomycota</taxon>
        <taxon>Pezizomycotina</taxon>
        <taxon>Dothideomycetes</taxon>
        <taxon>Dothideomycetes incertae sedis</taxon>
        <taxon>Botryosphaeriales</taxon>
        <taxon>Botryosphaeriaceae</taxon>
        <taxon>Neofusicoccum</taxon>
    </lineage>
</organism>
<dbReference type="EMBL" id="BSXG01000042">
    <property type="protein sequence ID" value="GME27938.1"/>
    <property type="molecule type" value="Genomic_DNA"/>
</dbReference>
<comment type="caution">
    <text evidence="1">The sequence shown here is derived from an EMBL/GenBank/DDBJ whole genome shotgun (WGS) entry which is preliminary data.</text>
</comment>
<keyword evidence="2" id="KW-1185">Reference proteome</keyword>
<evidence type="ECO:0000313" key="2">
    <source>
        <dbReference type="Proteomes" id="UP001165186"/>
    </source>
</evidence>